<proteinExistence type="predicted"/>
<evidence type="ECO:0000313" key="2">
    <source>
        <dbReference type="Proteomes" id="UP001552299"/>
    </source>
</evidence>
<dbReference type="Proteomes" id="UP001552299">
    <property type="component" value="Unassembled WGS sequence"/>
</dbReference>
<dbReference type="EMBL" id="JANQDX010000019">
    <property type="protein sequence ID" value="KAL0904468.1"/>
    <property type="molecule type" value="Genomic_DNA"/>
</dbReference>
<gene>
    <name evidence="1" type="ORF">M5K25_026586</name>
</gene>
<accession>A0ABD0TY62</accession>
<keyword evidence="2" id="KW-1185">Reference proteome</keyword>
<name>A0ABD0TY62_DENTH</name>
<sequence length="549" mass="62869">MHDHTPYNLVEERYKWGDFLWREEEDKKPRRKVRRSSQAFLEGEEKWNKLASFSNNPQTPYNLVEERYKWGDFLWREEEDKKPRRKVRRSSQAFLEEGEEKWNKLASFPITRRFGAEKVIWVDKAIWAISSELWRSAVLCQLSMADRGPLWVFPSESRFVLLLAEGFFGGATNRNAYLAELWCSEVLRRHGVANGYSWFGSSIVFRSDLLLDEDDFGVVTFLRVILAELCLAKNLGEKSYAVLIVKACSLLVLEYSSGKILDSTLKVVEFSFGFTHVLSLDKKFVEGFVYEVSACEVCYASVAIRIGSYVIRMEELYDVGSPVGGGGIMIFLLSFSGSSKEDYFVDLIGQQILGIPKCSDGLKWDSIPLKLMDFIGLFFEVQGLLRVGFKEAEILEKGAIEAKKCLCFLLASVLAFEFIRQKNVKQSVPCGEEVALWPCGIDDFSFESMIKKSKIPTYYVGNSKFDLIVLRIFYFRNNLVSSFQKSPVHIFWSGMARKFVEKGSGYERTADIESLDRGWFDRRFSDLEMSDFCVLGLVGLVSSSPSIRL</sequence>
<reference evidence="1 2" key="1">
    <citation type="journal article" date="2024" name="Plant Biotechnol. J.">
        <title>Dendrobium thyrsiflorum genome and its molecular insights into genes involved in important horticultural traits.</title>
        <authorList>
            <person name="Chen B."/>
            <person name="Wang J.Y."/>
            <person name="Zheng P.J."/>
            <person name="Li K.L."/>
            <person name="Liang Y.M."/>
            <person name="Chen X.F."/>
            <person name="Zhang C."/>
            <person name="Zhao X."/>
            <person name="He X."/>
            <person name="Zhang G.Q."/>
            <person name="Liu Z.J."/>
            <person name="Xu Q."/>
        </authorList>
    </citation>
    <scope>NUCLEOTIDE SEQUENCE [LARGE SCALE GENOMIC DNA]</scope>
    <source>
        <strain evidence="1">GZMU011</strain>
    </source>
</reference>
<organism evidence="1 2">
    <name type="scientific">Dendrobium thyrsiflorum</name>
    <name type="common">Pinecone-like raceme dendrobium</name>
    <name type="synonym">Orchid</name>
    <dbReference type="NCBI Taxonomy" id="117978"/>
    <lineage>
        <taxon>Eukaryota</taxon>
        <taxon>Viridiplantae</taxon>
        <taxon>Streptophyta</taxon>
        <taxon>Embryophyta</taxon>
        <taxon>Tracheophyta</taxon>
        <taxon>Spermatophyta</taxon>
        <taxon>Magnoliopsida</taxon>
        <taxon>Liliopsida</taxon>
        <taxon>Asparagales</taxon>
        <taxon>Orchidaceae</taxon>
        <taxon>Epidendroideae</taxon>
        <taxon>Malaxideae</taxon>
        <taxon>Dendrobiinae</taxon>
        <taxon>Dendrobium</taxon>
    </lineage>
</organism>
<dbReference type="AlphaFoldDB" id="A0ABD0TY62"/>
<protein>
    <submittedName>
        <fullName evidence="1">Uncharacterized protein</fullName>
    </submittedName>
</protein>
<evidence type="ECO:0000313" key="1">
    <source>
        <dbReference type="EMBL" id="KAL0904468.1"/>
    </source>
</evidence>
<comment type="caution">
    <text evidence="1">The sequence shown here is derived from an EMBL/GenBank/DDBJ whole genome shotgun (WGS) entry which is preliminary data.</text>
</comment>